<dbReference type="GO" id="GO:0005737">
    <property type="term" value="C:cytoplasm"/>
    <property type="evidence" value="ECO:0007669"/>
    <property type="project" value="TreeGrafter"/>
</dbReference>
<dbReference type="CDD" id="cd18034">
    <property type="entry name" value="DEXHc_dicer"/>
    <property type="match status" value="1"/>
</dbReference>
<evidence type="ECO:0000313" key="12">
    <source>
        <dbReference type="EMBL" id="KAF4614984.1"/>
    </source>
</evidence>
<feature type="domain" description="Dicer dsRNA-binding fold" evidence="11">
    <location>
        <begin position="564"/>
        <end position="664"/>
    </location>
</feature>
<keyword evidence="3" id="KW-0378">Hydrolase</keyword>
<dbReference type="InterPro" id="IPR000999">
    <property type="entry name" value="RNase_III_dom"/>
</dbReference>
<dbReference type="InterPro" id="IPR036389">
    <property type="entry name" value="RNase_III_sf"/>
</dbReference>
<evidence type="ECO:0000259" key="10">
    <source>
        <dbReference type="PROSITE" id="PS51194"/>
    </source>
</evidence>
<dbReference type="InterPro" id="IPR001650">
    <property type="entry name" value="Helicase_C-like"/>
</dbReference>
<evidence type="ECO:0000256" key="6">
    <source>
        <dbReference type="PROSITE-ProRule" id="PRU00657"/>
    </source>
</evidence>
<sequence>MAVPPVANADLKSTLEKLVPRRYQEEVFERAQKGNIIAALDTGSGKTLISLLLIKWITSLEKSNGKIVVFLVPKVTLVEQQHAYIQKNSSLKVLKLHGAQDLDLSDRVGWRRRFEGCSVAVMTAQIFLNIMTHSLWPMSQVSLMIFDECHHARKNHPYNGILREYFQQPSELRPKIFGMTASPIWNIRDPLGSLSTLEANLDAKVTAVREHVAELADHAPRAQEVIKEYPPPPFAYDYPSPTIHQCLSVIPLDVWNKLDIPWTNIDTRYAATLYNLGPYCASLFIYQEVQHHIGKIINEQKHLATQNHDEDAMEGMIPTSISSTRKELPEDFFLIIDILLDFEPFFPHETSSSLSKPLSIPPNWCSPKLIVLIDVLEKYYEHTPAFQCIIFVEQRQVASALAAFLPNVPQLHGKIHCGYLVGTGVNSEGVSKYSGHQHGDPVKLFRDHKINILIATSVAEEGLDFKECDLVVRYDPLHHMVGYVQSRGRARKQGSTFIVMIEQNDVGQLEKYRSLQRKEPEVNHVYQTRHVRVARAEADEDEDDIEEDTDPADLLARERYVVPCTGAVLNYDNCLNLLNLLCSLIPRDPFTPAQLPEYTGGFEVTIRLPRTLPLPPGDLTFTGPPRRTKKEARRAAAFMAVKRLRQLDVFDEYLLPVAKHLPEEEEEALPKRKKSHKKKQPEVAATLNVAVWDPWCIGETLWIHPVVISDHLVAGLVTGTQLSCAEVCVNGEIVRLLPGRHLFDEESKQERRVQMHHFTRNGVWINNTSSPFTAPLSFYLVPVKEDAEPDFNAIEDLLNNPRGISDWSRISEEDYDNLLVLCRHRIGRIHLLKRIRQDLTPMSKPLEGSIEASASTYQEFWVNKWSNFKKGRIADVGADGPILETIAMPRSNDGTYSFELDSLPVYMVPDGRLLPQNSCTWLPFSYSMRRAYEVLPSLCHRITNIHRATQAQYELGLMGIPRSLVTEAFTIPAACLPFNNQRLETLGDAVLQVCTTVHLMNKYPTRHEGQLTNLRQKYVSNFYLMRRAFDVGLERFVNSEGPSVYKWRYTLSDDDDTLRSSLGPLSGVPPTMRAVFREYPRRSLQDCVEAILGAGFIAGGIPLALRVGTSLGLELGGPLPWFMRYRLEGSTNVPFVFDGLQESLGYKFRRNELLLESLTHPSFTYSDVPSYQRLEFLGDAILDLVTMKYLYDKFPTATSHQLSFPRMRAICAPTLANIAVRKLGLHKIMLINNMDLSLSIDRYVPVLERTSGEEIVRQGWKFDPPKALSDVFESLLGAVLVDSGYDYEKIAAVVEYVMADVLEALSPELDKDPVSDLMEWSASLGCRRVAFEKRTKEIGLVDKEGVAVLVHGVEVVGIVTSSSRSISKFAAAERALAVLRDENSANSLSKLCDCATAMDVDVHGTNTATKNKNGMSKHRDTAKAVNVAPTSTSTADDA</sequence>
<comment type="similarity">
    <text evidence="6">Belongs to the helicase family. Dicer subfamily.</text>
</comment>
<dbReference type="Gene3D" id="1.10.1520.10">
    <property type="entry name" value="Ribonuclease III domain"/>
    <property type="match status" value="2"/>
</dbReference>
<dbReference type="SMART" id="SM00487">
    <property type="entry name" value="DEXDc"/>
    <property type="match status" value="1"/>
</dbReference>
<dbReference type="GO" id="GO:0004525">
    <property type="term" value="F:ribonuclease III activity"/>
    <property type="evidence" value="ECO:0007669"/>
    <property type="project" value="InterPro"/>
</dbReference>
<evidence type="ECO:0000259" key="9">
    <source>
        <dbReference type="PROSITE" id="PS51192"/>
    </source>
</evidence>
<dbReference type="GO" id="GO:0005524">
    <property type="term" value="F:ATP binding"/>
    <property type="evidence" value="ECO:0007669"/>
    <property type="project" value="UniProtKB-KW"/>
</dbReference>
<feature type="domain" description="RNase III" evidence="8">
    <location>
        <begin position="948"/>
        <end position="1100"/>
    </location>
</feature>
<dbReference type="Pfam" id="PF00636">
    <property type="entry name" value="Ribonuclease_3"/>
    <property type="match status" value="2"/>
</dbReference>
<dbReference type="GO" id="GO:0003723">
    <property type="term" value="F:RNA binding"/>
    <property type="evidence" value="ECO:0007669"/>
    <property type="project" value="UniProtKB-UniRule"/>
</dbReference>
<dbReference type="EMBL" id="JAACJL010000044">
    <property type="protein sequence ID" value="KAF4614984.1"/>
    <property type="molecule type" value="Genomic_DNA"/>
</dbReference>
<feature type="domain" description="RNase III" evidence="8">
    <location>
        <begin position="1137"/>
        <end position="1284"/>
    </location>
</feature>
<dbReference type="Gene3D" id="3.40.50.300">
    <property type="entry name" value="P-loop containing nucleotide triphosphate hydrolases"/>
    <property type="match status" value="2"/>
</dbReference>
<feature type="region of interest" description="Disordered" evidence="7">
    <location>
        <begin position="1406"/>
        <end position="1438"/>
    </location>
</feature>
<keyword evidence="1" id="KW-0677">Repeat</keyword>
<evidence type="ECO:0000256" key="2">
    <source>
        <dbReference type="ARBA" id="ARBA00022741"/>
    </source>
</evidence>
<dbReference type="GO" id="GO:0005634">
    <property type="term" value="C:nucleus"/>
    <property type="evidence" value="ECO:0007669"/>
    <property type="project" value="TreeGrafter"/>
</dbReference>
<dbReference type="SUPFAM" id="SSF69065">
    <property type="entry name" value="RNase III domain-like"/>
    <property type="match status" value="2"/>
</dbReference>
<name>A0A8H4VP53_9AGAR</name>
<dbReference type="GO" id="GO:0004386">
    <property type="term" value="F:helicase activity"/>
    <property type="evidence" value="ECO:0007669"/>
    <property type="project" value="UniProtKB-KW"/>
</dbReference>
<dbReference type="SUPFAM" id="SSF54768">
    <property type="entry name" value="dsRNA-binding domain-like"/>
    <property type="match status" value="1"/>
</dbReference>
<evidence type="ECO:0000256" key="5">
    <source>
        <dbReference type="ARBA" id="ARBA00022840"/>
    </source>
</evidence>
<dbReference type="Pfam" id="PF03368">
    <property type="entry name" value="Dicer_dimer"/>
    <property type="match status" value="1"/>
</dbReference>
<evidence type="ECO:0000313" key="13">
    <source>
        <dbReference type="Proteomes" id="UP000521872"/>
    </source>
</evidence>
<dbReference type="InterPro" id="IPR027417">
    <property type="entry name" value="P-loop_NTPase"/>
</dbReference>
<dbReference type="PROSITE" id="PS51192">
    <property type="entry name" value="HELICASE_ATP_BIND_1"/>
    <property type="match status" value="1"/>
</dbReference>
<dbReference type="PROSITE" id="PS51327">
    <property type="entry name" value="DICER_DSRBF"/>
    <property type="match status" value="1"/>
</dbReference>
<dbReference type="Pfam" id="PF00270">
    <property type="entry name" value="DEAD"/>
    <property type="match status" value="1"/>
</dbReference>
<keyword evidence="2" id="KW-0547">Nucleotide-binding</keyword>
<evidence type="ECO:0008006" key="14">
    <source>
        <dbReference type="Google" id="ProtNLM"/>
    </source>
</evidence>
<keyword evidence="4" id="KW-0347">Helicase</keyword>
<feature type="domain" description="Helicase C-terminal" evidence="10">
    <location>
        <begin position="375"/>
        <end position="532"/>
    </location>
</feature>
<evidence type="ECO:0000259" key="11">
    <source>
        <dbReference type="PROSITE" id="PS51327"/>
    </source>
</evidence>
<dbReference type="PROSITE" id="PS51194">
    <property type="entry name" value="HELICASE_CTER"/>
    <property type="match status" value="1"/>
</dbReference>
<evidence type="ECO:0000256" key="7">
    <source>
        <dbReference type="SAM" id="MobiDB-lite"/>
    </source>
</evidence>
<keyword evidence="5" id="KW-0067">ATP-binding</keyword>
<gene>
    <name evidence="12" type="ORF">D9613_003301</name>
</gene>
<dbReference type="SMART" id="SM00535">
    <property type="entry name" value="RIBOc"/>
    <property type="match status" value="2"/>
</dbReference>
<dbReference type="Proteomes" id="UP000521872">
    <property type="component" value="Unassembled WGS sequence"/>
</dbReference>
<dbReference type="GO" id="GO:0030422">
    <property type="term" value="P:siRNA processing"/>
    <property type="evidence" value="ECO:0007669"/>
    <property type="project" value="TreeGrafter"/>
</dbReference>
<dbReference type="PANTHER" id="PTHR14950">
    <property type="entry name" value="DICER-RELATED"/>
    <property type="match status" value="1"/>
</dbReference>
<comment type="caution">
    <text evidence="12">The sequence shown here is derived from an EMBL/GenBank/DDBJ whole genome shotgun (WGS) entry which is preliminary data.</text>
</comment>
<evidence type="ECO:0000259" key="8">
    <source>
        <dbReference type="PROSITE" id="PS50142"/>
    </source>
</evidence>
<dbReference type="PROSITE" id="PS50142">
    <property type="entry name" value="RNASE_3_2"/>
    <property type="match status" value="2"/>
</dbReference>
<evidence type="ECO:0000256" key="3">
    <source>
        <dbReference type="ARBA" id="ARBA00022801"/>
    </source>
</evidence>
<dbReference type="Pfam" id="PF00271">
    <property type="entry name" value="Helicase_C"/>
    <property type="match status" value="1"/>
</dbReference>
<dbReference type="CDD" id="cd00593">
    <property type="entry name" value="RIBOc"/>
    <property type="match status" value="2"/>
</dbReference>
<reference evidence="12 13" key="1">
    <citation type="submission" date="2019-12" db="EMBL/GenBank/DDBJ databases">
        <authorList>
            <person name="Floudas D."/>
            <person name="Bentzer J."/>
            <person name="Ahren D."/>
            <person name="Johansson T."/>
            <person name="Persson P."/>
            <person name="Tunlid A."/>
        </authorList>
    </citation>
    <scope>NUCLEOTIDE SEQUENCE [LARGE SCALE GENOMIC DNA]</scope>
    <source>
        <strain evidence="12 13">CBS 102.39</strain>
    </source>
</reference>
<protein>
    <recommendedName>
        <fullName evidence="14">Dicer-like protein 1</fullName>
    </recommendedName>
</protein>
<evidence type="ECO:0000256" key="1">
    <source>
        <dbReference type="ARBA" id="ARBA00022737"/>
    </source>
</evidence>
<dbReference type="InterPro" id="IPR011545">
    <property type="entry name" value="DEAD/DEAH_box_helicase_dom"/>
</dbReference>
<dbReference type="InterPro" id="IPR005034">
    <property type="entry name" value="Dicer_dimerisation"/>
</dbReference>
<dbReference type="PROSITE" id="PS00517">
    <property type="entry name" value="RNASE_3_1"/>
    <property type="match status" value="1"/>
</dbReference>
<evidence type="ECO:0000256" key="4">
    <source>
        <dbReference type="ARBA" id="ARBA00022806"/>
    </source>
</evidence>
<keyword evidence="6" id="KW-0694">RNA-binding</keyword>
<keyword evidence="13" id="KW-1185">Reference proteome</keyword>
<organism evidence="12 13">
    <name type="scientific">Agrocybe pediades</name>
    <dbReference type="NCBI Taxonomy" id="84607"/>
    <lineage>
        <taxon>Eukaryota</taxon>
        <taxon>Fungi</taxon>
        <taxon>Dikarya</taxon>
        <taxon>Basidiomycota</taxon>
        <taxon>Agaricomycotina</taxon>
        <taxon>Agaricomycetes</taxon>
        <taxon>Agaricomycetidae</taxon>
        <taxon>Agaricales</taxon>
        <taxon>Agaricineae</taxon>
        <taxon>Strophariaceae</taxon>
        <taxon>Agrocybe</taxon>
    </lineage>
</organism>
<dbReference type="PANTHER" id="PTHR14950:SF37">
    <property type="entry name" value="ENDORIBONUCLEASE DICER"/>
    <property type="match status" value="1"/>
</dbReference>
<proteinExistence type="inferred from homology"/>
<dbReference type="SUPFAM" id="SSF52540">
    <property type="entry name" value="P-loop containing nucleoside triphosphate hydrolases"/>
    <property type="match status" value="1"/>
</dbReference>
<dbReference type="InterPro" id="IPR014001">
    <property type="entry name" value="Helicase_ATP-bd"/>
</dbReference>
<dbReference type="SMART" id="SM00490">
    <property type="entry name" value="HELICc"/>
    <property type="match status" value="1"/>
</dbReference>
<feature type="domain" description="Helicase ATP-binding" evidence="9">
    <location>
        <begin position="27"/>
        <end position="201"/>
    </location>
</feature>
<dbReference type="Gene3D" id="3.30.160.380">
    <property type="entry name" value="Dicer dimerisation domain"/>
    <property type="match status" value="1"/>
</dbReference>
<accession>A0A8H4VP53</accession>
<dbReference type="InterPro" id="IPR038248">
    <property type="entry name" value="Dicer_dimer_sf"/>
</dbReference>
<feature type="compositionally biased region" description="Polar residues" evidence="7">
    <location>
        <begin position="1428"/>
        <end position="1438"/>
    </location>
</feature>